<dbReference type="RefSeq" id="WP_013220862.1">
    <property type="nucleotide sequence ID" value="NC_014315.1"/>
</dbReference>
<feature type="domain" description="Zinc finger DksA/TraR C4-type" evidence="5">
    <location>
        <begin position="38"/>
        <end position="68"/>
    </location>
</feature>
<dbReference type="KEGG" id="nwa:Nwat_1930"/>
<name>D8K794_NITWC</name>
<keyword evidence="2" id="KW-0863">Zinc-finger</keyword>
<evidence type="ECO:0000256" key="1">
    <source>
        <dbReference type="ARBA" id="ARBA00022723"/>
    </source>
</evidence>
<dbReference type="eggNOG" id="COG1734">
    <property type="taxonomic scope" value="Bacteria"/>
</dbReference>
<evidence type="ECO:0000256" key="2">
    <source>
        <dbReference type="ARBA" id="ARBA00022771"/>
    </source>
</evidence>
<dbReference type="GO" id="GO:0008270">
    <property type="term" value="F:zinc ion binding"/>
    <property type="evidence" value="ECO:0007669"/>
    <property type="project" value="UniProtKB-KW"/>
</dbReference>
<dbReference type="Proteomes" id="UP000000393">
    <property type="component" value="Chromosome"/>
</dbReference>
<keyword evidence="7" id="KW-1185">Reference proteome</keyword>
<dbReference type="Gene3D" id="1.20.120.910">
    <property type="entry name" value="DksA, coiled-coil domain"/>
    <property type="match status" value="1"/>
</dbReference>
<dbReference type="AlphaFoldDB" id="D8K794"/>
<dbReference type="PANTHER" id="PTHR38777">
    <property type="entry name" value="FELS-2 PROPHAGE PROTEIN"/>
    <property type="match status" value="1"/>
</dbReference>
<dbReference type="PRINTS" id="PR00618">
    <property type="entry name" value="DKSAZNFINGER"/>
</dbReference>
<keyword evidence="3" id="KW-0862">Zinc</keyword>
<dbReference type="NCBIfam" id="TIGR02419">
    <property type="entry name" value="C4_traR_proteo"/>
    <property type="match status" value="1"/>
</dbReference>
<dbReference type="HOGENOM" id="CLU_158637_0_1_6"/>
<keyword evidence="1" id="KW-0479">Metal-binding</keyword>
<evidence type="ECO:0000313" key="6">
    <source>
        <dbReference type="EMBL" id="ADJ28771.1"/>
    </source>
</evidence>
<evidence type="ECO:0000256" key="3">
    <source>
        <dbReference type="ARBA" id="ARBA00022833"/>
    </source>
</evidence>
<dbReference type="PANTHER" id="PTHR38777:SF1">
    <property type="entry name" value="DNAK SUPPRESSOR PROTEIN"/>
    <property type="match status" value="1"/>
</dbReference>
<evidence type="ECO:0000256" key="4">
    <source>
        <dbReference type="PROSITE-ProRule" id="PRU00510"/>
    </source>
</evidence>
<dbReference type="OrthoDB" id="962301at2"/>
<dbReference type="NCBIfam" id="NF008243">
    <property type="entry name" value="PRK11019.1"/>
    <property type="match status" value="1"/>
</dbReference>
<accession>D8K794</accession>
<dbReference type="InterPro" id="IPR020458">
    <property type="entry name" value="Znf_DskA_TraR_CS"/>
</dbReference>
<gene>
    <name evidence="6" type="ordered locus">Nwat_1930</name>
</gene>
<dbReference type="STRING" id="105559.Nwat_1930"/>
<evidence type="ECO:0000259" key="5">
    <source>
        <dbReference type="Pfam" id="PF01258"/>
    </source>
</evidence>
<feature type="zinc finger region" description="dksA C4-type" evidence="4">
    <location>
        <begin position="39"/>
        <end position="63"/>
    </location>
</feature>
<organism evidence="6 7">
    <name type="scientific">Nitrosococcus watsoni (strain C-113)</name>
    <dbReference type="NCBI Taxonomy" id="105559"/>
    <lineage>
        <taxon>Bacteria</taxon>
        <taxon>Pseudomonadati</taxon>
        <taxon>Pseudomonadota</taxon>
        <taxon>Gammaproteobacteria</taxon>
        <taxon>Chromatiales</taxon>
        <taxon>Chromatiaceae</taxon>
        <taxon>Nitrosococcus</taxon>
    </lineage>
</organism>
<dbReference type="SUPFAM" id="SSF57716">
    <property type="entry name" value="Glucocorticoid receptor-like (DNA-binding domain)"/>
    <property type="match status" value="1"/>
</dbReference>
<dbReference type="GO" id="GO:1900378">
    <property type="term" value="P:positive regulation of secondary metabolite biosynthetic process"/>
    <property type="evidence" value="ECO:0007669"/>
    <property type="project" value="TreeGrafter"/>
</dbReference>
<dbReference type="PROSITE" id="PS51128">
    <property type="entry name" value="ZF_DKSA_2"/>
    <property type="match status" value="1"/>
</dbReference>
<proteinExistence type="predicted"/>
<reference evidence="6 7" key="1">
    <citation type="submission" date="2010-06" db="EMBL/GenBank/DDBJ databases">
        <title>Complete sequence of chromosome of Nitrosococcus watsoni C-113.</title>
        <authorList>
            <consortium name="US DOE Joint Genome Institute"/>
            <person name="Lucas S."/>
            <person name="Copeland A."/>
            <person name="Lapidus A."/>
            <person name="Cheng J.-F."/>
            <person name="Bruce D."/>
            <person name="Goodwin L."/>
            <person name="Pitluck S."/>
            <person name="Malfatti S.A."/>
            <person name="Chain P.S.G."/>
            <person name="Land M."/>
            <person name="Hauser L."/>
            <person name="Kyrpides N."/>
            <person name="Ivanova N."/>
            <person name="Cambell M.A."/>
            <person name="Heidelberg J.F."/>
            <person name="Klotz M.G."/>
            <person name="Woyke T."/>
        </authorList>
    </citation>
    <scope>NUCLEOTIDE SEQUENCE [LARGE SCALE GENOMIC DNA]</scope>
    <source>
        <strain evidence="6 7">C-113</strain>
    </source>
</reference>
<dbReference type="InterPro" id="IPR012783">
    <property type="entry name" value="Znf_C4_TraR"/>
</dbReference>
<dbReference type="EMBL" id="CP002086">
    <property type="protein sequence ID" value="ADJ28771.1"/>
    <property type="molecule type" value="Genomic_DNA"/>
</dbReference>
<evidence type="ECO:0000313" key="7">
    <source>
        <dbReference type="Proteomes" id="UP000000393"/>
    </source>
</evidence>
<dbReference type="InterPro" id="IPR000962">
    <property type="entry name" value="Znf_DskA_TraR"/>
</dbReference>
<dbReference type="Pfam" id="PF01258">
    <property type="entry name" value="zf-dskA_traR"/>
    <property type="match status" value="1"/>
</dbReference>
<dbReference type="InterPro" id="IPR020460">
    <property type="entry name" value="Znf_C4-type_bac"/>
</dbReference>
<protein>
    <submittedName>
        <fullName evidence="6">Transcriptional regulator, TraR/DksA family</fullName>
    </submittedName>
</protein>
<dbReference type="PROSITE" id="PS01102">
    <property type="entry name" value="ZF_DKSA_1"/>
    <property type="match status" value="1"/>
</dbReference>
<sequence>MAGGWARDGAVQDQIEASVEDAVKRARSRITSGESATHCEECGSPIPEPRRKAIPGAQYCISCQSAIEAQEVSTGGINRRGSKDSQIR</sequence>